<accession>A0A438FEG3</accession>
<dbReference type="PROSITE" id="PS50994">
    <property type="entry name" value="INTEGRASE"/>
    <property type="match status" value="1"/>
</dbReference>
<dbReference type="EMBL" id="QGNW01000958">
    <property type="protein sequence ID" value="RVW58358.1"/>
    <property type="molecule type" value="Genomic_DNA"/>
</dbReference>
<evidence type="ECO:0000313" key="3">
    <source>
        <dbReference type="EMBL" id="RVW58358.1"/>
    </source>
</evidence>
<proteinExistence type="predicted"/>
<reference evidence="3 4" key="1">
    <citation type="journal article" date="2018" name="PLoS Genet.">
        <title>Population sequencing reveals clonal diversity and ancestral inbreeding in the grapevine cultivar Chardonnay.</title>
        <authorList>
            <person name="Roach M.J."/>
            <person name="Johnson D.L."/>
            <person name="Bohlmann J."/>
            <person name="van Vuuren H.J."/>
            <person name="Jones S.J."/>
            <person name="Pretorius I.S."/>
            <person name="Schmidt S.A."/>
            <person name="Borneman A.R."/>
        </authorList>
    </citation>
    <scope>NUCLEOTIDE SEQUENCE [LARGE SCALE GENOMIC DNA]</scope>
    <source>
        <strain evidence="4">cv. Chardonnay</strain>
        <tissue evidence="3">Leaf</tissue>
    </source>
</reference>
<evidence type="ECO:0000259" key="2">
    <source>
        <dbReference type="PROSITE" id="PS50994"/>
    </source>
</evidence>
<organism evidence="3 4">
    <name type="scientific">Vitis vinifera</name>
    <name type="common">Grape</name>
    <dbReference type="NCBI Taxonomy" id="29760"/>
    <lineage>
        <taxon>Eukaryota</taxon>
        <taxon>Viridiplantae</taxon>
        <taxon>Streptophyta</taxon>
        <taxon>Embryophyta</taxon>
        <taxon>Tracheophyta</taxon>
        <taxon>Spermatophyta</taxon>
        <taxon>Magnoliopsida</taxon>
        <taxon>eudicotyledons</taxon>
        <taxon>Gunneridae</taxon>
        <taxon>Pentapetalae</taxon>
        <taxon>rosids</taxon>
        <taxon>Vitales</taxon>
        <taxon>Vitaceae</taxon>
        <taxon>Viteae</taxon>
        <taxon>Vitis</taxon>
    </lineage>
</organism>
<dbReference type="PANTHER" id="PTHR47266">
    <property type="entry name" value="ENDONUCLEASE-RELATED"/>
    <property type="match status" value="1"/>
</dbReference>
<dbReference type="GO" id="GO:0015074">
    <property type="term" value="P:DNA integration"/>
    <property type="evidence" value="ECO:0007669"/>
    <property type="project" value="InterPro"/>
</dbReference>
<comment type="caution">
    <text evidence="3">The sequence shown here is derived from an EMBL/GenBank/DDBJ whole genome shotgun (WGS) entry which is preliminary data.</text>
</comment>
<dbReference type="Proteomes" id="UP000288805">
    <property type="component" value="Unassembled WGS sequence"/>
</dbReference>
<dbReference type="InterPro" id="IPR052160">
    <property type="entry name" value="Gypsy_RT_Integrase-like"/>
</dbReference>
<dbReference type="Gene3D" id="3.30.420.10">
    <property type="entry name" value="Ribonuclease H-like superfamily/Ribonuclease H"/>
    <property type="match status" value="1"/>
</dbReference>
<name>A0A438FEG3_VITVI</name>
<dbReference type="SUPFAM" id="SSF53098">
    <property type="entry name" value="Ribonuclease H-like"/>
    <property type="match status" value="1"/>
</dbReference>
<feature type="region of interest" description="Disordered" evidence="1">
    <location>
        <begin position="273"/>
        <end position="347"/>
    </location>
</feature>
<evidence type="ECO:0000256" key="1">
    <source>
        <dbReference type="SAM" id="MobiDB-lite"/>
    </source>
</evidence>
<dbReference type="GO" id="GO:0003676">
    <property type="term" value="F:nucleic acid binding"/>
    <property type="evidence" value="ECO:0007669"/>
    <property type="project" value="InterPro"/>
</dbReference>
<dbReference type="Pfam" id="PF00665">
    <property type="entry name" value="rve"/>
    <property type="match status" value="1"/>
</dbReference>
<dbReference type="AlphaFoldDB" id="A0A438FEG3"/>
<feature type="compositionally biased region" description="Polar residues" evidence="1">
    <location>
        <begin position="330"/>
        <end position="340"/>
    </location>
</feature>
<dbReference type="InterPro" id="IPR036397">
    <property type="entry name" value="RNaseH_sf"/>
</dbReference>
<feature type="region of interest" description="Disordered" evidence="1">
    <location>
        <begin position="456"/>
        <end position="476"/>
    </location>
</feature>
<evidence type="ECO:0000313" key="4">
    <source>
        <dbReference type="Proteomes" id="UP000288805"/>
    </source>
</evidence>
<dbReference type="InterPro" id="IPR001584">
    <property type="entry name" value="Integrase_cat-core"/>
</dbReference>
<sequence>MKVLQSGFCWPLLFKDAFTMCRSCDKCQRLGKLTHKNMVPLNPILIVDLFYAWGIDFMGPFLMSFGYSYILVGVDYVSKWLEAIPCKRNDHRVVLKFLKEKHFSRFGVPKAIIRDGGTHFCKPFETLLAKYGVKHKVATPYHPRLLGKTAYKTILGMSPYHLVYGKACHLPVEVQYKAWKVESRWIGPFTIQQVCSNGVVELLNSNNTGSFKVNHSWSHFLETRRKSTSLSQIKLKKTNEEAIQTLQYLARPGQEPPLLRIHLRPLRSALIVPSSEGGVPSSPPQRRYTRWRPLTSPPPEPSVHHIPPKRAKTSSPGETSRDAQLEPQDPTDSQRPSSIASEAIIKRPMVTAPPLEGNLDCRVRGDEPSSTRYFRISEGFYFEPHHLIMAVLLHFEEKVHRKQLHRADTIPMLFLRLLCHILEHISYPTKPHLEHCHHCREHFTLEKWTQLAGYSEPIATPPRSASPMPPQAEQQDELPSGIHHHICHRVSCHGTFVSNTDHYAQCSIPANDRHTCSTGQDTVILRQIQQHLGLLPPPQTDIPGPSEPIALAEETIESMSVPDHSRGSHRAIISTREPRYLIILYFILYLLGPSESMSRPRPLTRQP</sequence>
<gene>
    <name evidence="3" type="primary">pol_1097</name>
    <name evidence="3" type="ORF">CK203_113620</name>
</gene>
<dbReference type="InterPro" id="IPR012337">
    <property type="entry name" value="RNaseH-like_sf"/>
</dbReference>
<feature type="domain" description="Integrase catalytic" evidence="2">
    <location>
        <begin position="39"/>
        <end position="149"/>
    </location>
</feature>
<protein>
    <submittedName>
        <fullName evidence="3">Pro-Pol polyprotein</fullName>
    </submittedName>
</protein>